<evidence type="ECO:0000313" key="1">
    <source>
        <dbReference type="EMBL" id="PSR22772.1"/>
    </source>
</evidence>
<dbReference type="Proteomes" id="UP000241848">
    <property type="component" value="Unassembled WGS sequence"/>
</dbReference>
<gene>
    <name evidence="1" type="ORF">C7B45_05415</name>
</gene>
<dbReference type="EMBL" id="PXYV01000012">
    <property type="protein sequence ID" value="PSR22772.1"/>
    <property type="molecule type" value="Genomic_DNA"/>
</dbReference>
<name>A0A2T2WKL5_9FIRM</name>
<organism evidence="1 2">
    <name type="scientific">Sulfobacillus acidophilus</name>
    <dbReference type="NCBI Taxonomy" id="53633"/>
    <lineage>
        <taxon>Bacteria</taxon>
        <taxon>Bacillati</taxon>
        <taxon>Bacillota</taxon>
        <taxon>Clostridia</taxon>
        <taxon>Eubacteriales</taxon>
        <taxon>Clostridiales Family XVII. Incertae Sedis</taxon>
        <taxon>Sulfobacillus</taxon>
    </lineage>
</organism>
<comment type="caution">
    <text evidence="1">The sequence shown here is derived from an EMBL/GenBank/DDBJ whole genome shotgun (WGS) entry which is preliminary data.</text>
</comment>
<protein>
    <submittedName>
        <fullName evidence="1">Uncharacterized protein</fullName>
    </submittedName>
</protein>
<accession>A0A2T2WKL5</accession>
<dbReference type="AlphaFoldDB" id="A0A2T2WKL5"/>
<reference evidence="1 2" key="1">
    <citation type="journal article" date="2014" name="BMC Genomics">
        <title>Comparison of environmental and isolate Sulfobacillus genomes reveals diverse carbon, sulfur, nitrogen, and hydrogen metabolisms.</title>
        <authorList>
            <person name="Justice N.B."/>
            <person name="Norman A."/>
            <person name="Brown C.T."/>
            <person name="Singh A."/>
            <person name="Thomas B.C."/>
            <person name="Banfield J.F."/>
        </authorList>
    </citation>
    <scope>NUCLEOTIDE SEQUENCE [LARGE SCALE GENOMIC DNA]</scope>
    <source>
        <strain evidence="1">AMDSBA3</strain>
    </source>
</reference>
<evidence type="ECO:0000313" key="2">
    <source>
        <dbReference type="Proteomes" id="UP000241848"/>
    </source>
</evidence>
<sequence length="101" mass="11259">MELPARQRIAPGLWEVGMDCALETTSYHGADRFLERLVPRFDPMPMPRWQAVQCVRAAEQAAQTAQRAAWWDAGQAPTGTRAAETLHVEADGVWVQQAAKK</sequence>
<proteinExistence type="predicted"/>